<feature type="transmembrane region" description="Helical" evidence="8">
    <location>
        <begin position="258"/>
        <end position="277"/>
    </location>
</feature>
<keyword evidence="5 8" id="KW-1133">Transmembrane helix</keyword>
<keyword evidence="2" id="KW-0813">Transport</keyword>
<feature type="compositionally biased region" description="Basic and acidic residues" evidence="7">
    <location>
        <begin position="455"/>
        <end position="470"/>
    </location>
</feature>
<evidence type="ECO:0000256" key="6">
    <source>
        <dbReference type="ARBA" id="ARBA00023136"/>
    </source>
</evidence>
<evidence type="ECO:0000256" key="8">
    <source>
        <dbReference type="SAM" id="Phobius"/>
    </source>
</evidence>
<name>A0A510V251_9CELL</name>
<comment type="caution">
    <text evidence="10">The sequence shown here is derived from an EMBL/GenBank/DDBJ whole genome shotgun (WGS) entry which is preliminary data.</text>
</comment>
<feature type="transmembrane region" description="Helical" evidence="8">
    <location>
        <begin position="222"/>
        <end position="246"/>
    </location>
</feature>
<evidence type="ECO:0000256" key="5">
    <source>
        <dbReference type="ARBA" id="ARBA00022989"/>
    </source>
</evidence>
<dbReference type="RefSeq" id="WP_146807780.1">
    <property type="nucleotide sequence ID" value="NZ_BJUA01000028.1"/>
</dbReference>
<dbReference type="EMBL" id="BJUA01000028">
    <property type="protein sequence ID" value="GEK19420.1"/>
    <property type="molecule type" value="Genomic_DNA"/>
</dbReference>
<evidence type="ECO:0000256" key="7">
    <source>
        <dbReference type="SAM" id="MobiDB-lite"/>
    </source>
</evidence>
<proteinExistence type="predicted"/>
<feature type="transmembrane region" description="Helical" evidence="8">
    <location>
        <begin position="284"/>
        <end position="304"/>
    </location>
</feature>
<evidence type="ECO:0000256" key="3">
    <source>
        <dbReference type="ARBA" id="ARBA00022475"/>
    </source>
</evidence>
<dbReference type="PANTHER" id="PTHR23513">
    <property type="entry name" value="INTEGRAL MEMBRANE EFFLUX PROTEIN-RELATED"/>
    <property type="match status" value="1"/>
</dbReference>
<dbReference type="OrthoDB" id="9775268at2"/>
<dbReference type="SUPFAM" id="SSF103473">
    <property type="entry name" value="MFS general substrate transporter"/>
    <property type="match status" value="1"/>
</dbReference>
<evidence type="ECO:0000259" key="9">
    <source>
        <dbReference type="PROSITE" id="PS50850"/>
    </source>
</evidence>
<protein>
    <submittedName>
        <fullName evidence="10">MFS transporter</fullName>
    </submittedName>
</protein>
<gene>
    <name evidence="10" type="ORF">CPE01_31530</name>
</gene>
<comment type="subcellular location">
    <subcellularLocation>
        <location evidence="1">Cell membrane</location>
        <topology evidence="1">Multi-pass membrane protein</topology>
    </subcellularLocation>
</comment>
<evidence type="ECO:0000256" key="4">
    <source>
        <dbReference type="ARBA" id="ARBA00022692"/>
    </source>
</evidence>
<feature type="region of interest" description="Disordered" evidence="7">
    <location>
        <begin position="424"/>
        <end position="476"/>
    </location>
</feature>
<feature type="transmembrane region" description="Helical" evidence="8">
    <location>
        <begin position="48"/>
        <end position="67"/>
    </location>
</feature>
<feature type="transmembrane region" description="Helical" evidence="8">
    <location>
        <begin position="172"/>
        <end position="191"/>
    </location>
</feature>
<feature type="transmembrane region" description="Helical" evidence="8">
    <location>
        <begin position="12"/>
        <end position="28"/>
    </location>
</feature>
<evidence type="ECO:0000256" key="2">
    <source>
        <dbReference type="ARBA" id="ARBA00022448"/>
    </source>
</evidence>
<sequence>MSTFDSLRFFNYRLWFAGALVANVGTWMQRVAQDWLVLTQLSDDSGVAVGITTALQFAPVLALSAYAGLLADRMDRRKLLIATQVGQGLLALGLGLLVLAGNAQLWQVYLFALLLGCVSAIDGPVRQTFVAELVPGDKLSNAVGLNSASFNAARLVGPGVAGLLIAWVGTGWVFIINAVTFGATILALTWMRRSELYPMPTASRSKGQIRAGMRYVRKRTDIVVIMVVVGVVSTFGLNFQLTSALMARSEFGKGAGEYGILGSVLAIGSLTGALLAARRERPRVRLVIGAAFGFGIASGVMALMPTYTSFAIACIPVGLASLTMMTAANATIQMTTEPAMRGRVMALYMIVFLGATPVGSPIVGWIGETFGARWSIGIGSISALLVSTAAALWARKAWDVEVRYHLHRPHLEVLYPTHAADEEVGVPHAGSDEGPCAPSSDDLAEASRAAAGSGEGREATVAEAKARDAADEVTAA</sequence>
<accession>A0A510V251</accession>
<evidence type="ECO:0000313" key="10">
    <source>
        <dbReference type="EMBL" id="GEK19420.1"/>
    </source>
</evidence>
<keyword evidence="6 8" id="KW-0472">Membrane</keyword>
<dbReference type="InterPro" id="IPR020846">
    <property type="entry name" value="MFS_dom"/>
</dbReference>
<dbReference type="GO" id="GO:0005886">
    <property type="term" value="C:plasma membrane"/>
    <property type="evidence" value="ECO:0007669"/>
    <property type="project" value="UniProtKB-SubCell"/>
</dbReference>
<feature type="transmembrane region" description="Helical" evidence="8">
    <location>
        <begin position="344"/>
        <end position="366"/>
    </location>
</feature>
<dbReference type="Gene3D" id="1.20.1250.20">
    <property type="entry name" value="MFS general substrate transporter like domains"/>
    <property type="match status" value="1"/>
</dbReference>
<keyword evidence="3" id="KW-1003">Cell membrane</keyword>
<dbReference type="InterPro" id="IPR036259">
    <property type="entry name" value="MFS_trans_sf"/>
</dbReference>
<dbReference type="PANTHER" id="PTHR23513:SF11">
    <property type="entry name" value="STAPHYLOFERRIN A TRANSPORTER"/>
    <property type="match status" value="1"/>
</dbReference>
<dbReference type="AlphaFoldDB" id="A0A510V251"/>
<dbReference type="GO" id="GO:0022857">
    <property type="term" value="F:transmembrane transporter activity"/>
    <property type="evidence" value="ECO:0007669"/>
    <property type="project" value="InterPro"/>
</dbReference>
<dbReference type="InterPro" id="IPR010290">
    <property type="entry name" value="TM_effector"/>
</dbReference>
<organism evidence="10 11">
    <name type="scientific">Cellulomonas persica</name>
    <dbReference type="NCBI Taxonomy" id="76861"/>
    <lineage>
        <taxon>Bacteria</taxon>
        <taxon>Bacillati</taxon>
        <taxon>Actinomycetota</taxon>
        <taxon>Actinomycetes</taxon>
        <taxon>Micrococcales</taxon>
        <taxon>Cellulomonadaceae</taxon>
        <taxon>Cellulomonas</taxon>
    </lineage>
</organism>
<evidence type="ECO:0000313" key="11">
    <source>
        <dbReference type="Proteomes" id="UP000321386"/>
    </source>
</evidence>
<keyword evidence="11" id="KW-1185">Reference proteome</keyword>
<reference evidence="10 11" key="1">
    <citation type="submission" date="2019-07" db="EMBL/GenBank/DDBJ databases">
        <title>Whole genome shotgun sequence of Cellulomonas persica NBRC 101101.</title>
        <authorList>
            <person name="Hosoyama A."/>
            <person name="Uohara A."/>
            <person name="Ohji S."/>
            <person name="Ichikawa N."/>
        </authorList>
    </citation>
    <scope>NUCLEOTIDE SEQUENCE [LARGE SCALE GENOMIC DNA]</scope>
    <source>
        <strain evidence="10 11">NBRC 101101</strain>
    </source>
</reference>
<feature type="transmembrane region" description="Helical" evidence="8">
    <location>
        <begin position="79"/>
        <end position="100"/>
    </location>
</feature>
<feature type="transmembrane region" description="Helical" evidence="8">
    <location>
        <begin position="372"/>
        <end position="394"/>
    </location>
</feature>
<dbReference type="Pfam" id="PF05977">
    <property type="entry name" value="MFS_3"/>
    <property type="match status" value="1"/>
</dbReference>
<feature type="transmembrane region" description="Helical" evidence="8">
    <location>
        <begin position="310"/>
        <end position="332"/>
    </location>
</feature>
<evidence type="ECO:0000256" key="1">
    <source>
        <dbReference type="ARBA" id="ARBA00004651"/>
    </source>
</evidence>
<dbReference type="CDD" id="cd06173">
    <property type="entry name" value="MFS_MefA_like"/>
    <property type="match status" value="1"/>
</dbReference>
<keyword evidence="4 8" id="KW-0812">Transmembrane</keyword>
<dbReference type="PROSITE" id="PS50850">
    <property type="entry name" value="MFS"/>
    <property type="match status" value="1"/>
</dbReference>
<dbReference type="Proteomes" id="UP000321386">
    <property type="component" value="Unassembled WGS sequence"/>
</dbReference>
<feature type="domain" description="Major facilitator superfamily (MFS) profile" evidence="9">
    <location>
        <begin position="1"/>
        <end position="195"/>
    </location>
</feature>